<evidence type="ECO:0000313" key="3">
    <source>
        <dbReference type="EMBL" id="KAF7552237.1"/>
    </source>
</evidence>
<gene>
    <name evidence="3" type="ORF">G7Z17_g4454</name>
</gene>
<comment type="caution">
    <text evidence="3">The sequence shown here is derived from an EMBL/GenBank/DDBJ whole genome shotgun (WGS) entry which is preliminary data.</text>
</comment>
<proteinExistence type="predicted"/>
<dbReference type="AlphaFoldDB" id="A0A9P5HJ33"/>
<dbReference type="InterPro" id="IPR050271">
    <property type="entry name" value="UDP-glycosyltransferase"/>
</dbReference>
<dbReference type="Gene3D" id="3.40.50.2000">
    <property type="entry name" value="Glycogen Phosphorylase B"/>
    <property type="match status" value="2"/>
</dbReference>
<accession>A0A9P5HJ33</accession>
<dbReference type="OrthoDB" id="5835829at2759"/>
<keyword evidence="4" id="KW-1185">Reference proteome</keyword>
<keyword evidence="1" id="KW-0328">Glycosyltransferase</keyword>
<name>A0A9P5HJ33_9HYPO</name>
<dbReference type="EMBL" id="JAANBB010000064">
    <property type="protein sequence ID" value="KAF7552237.1"/>
    <property type="molecule type" value="Genomic_DNA"/>
</dbReference>
<dbReference type="PANTHER" id="PTHR48043:SF145">
    <property type="entry name" value="FI06409P-RELATED"/>
    <property type="match status" value="1"/>
</dbReference>
<reference evidence="3" key="1">
    <citation type="submission" date="2020-03" db="EMBL/GenBank/DDBJ databases">
        <title>Draft Genome Sequence of Cylindrodendrum hubeiense.</title>
        <authorList>
            <person name="Buettner E."/>
            <person name="Kellner H."/>
        </authorList>
    </citation>
    <scope>NUCLEOTIDE SEQUENCE</scope>
    <source>
        <strain evidence="3">IHI 201604</strain>
    </source>
</reference>
<dbReference type="SUPFAM" id="SSF53756">
    <property type="entry name" value="UDP-Glycosyltransferase/glycogen phosphorylase"/>
    <property type="match status" value="1"/>
</dbReference>
<evidence type="ECO:0000313" key="4">
    <source>
        <dbReference type="Proteomes" id="UP000722485"/>
    </source>
</evidence>
<dbReference type="Pfam" id="PF00201">
    <property type="entry name" value="UDPGT"/>
    <property type="match status" value="1"/>
</dbReference>
<dbReference type="Proteomes" id="UP000722485">
    <property type="component" value="Unassembled WGS sequence"/>
</dbReference>
<protein>
    <submittedName>
        <fullName evidence="3">Uncharacterized protein</fullName>
    </submittedName>
</protein>
<sequence>MASTASTKKILIFTNSDYGQANVILATAYELMLSASNIEIHIASTQGLQRAVEDTTRLAATNAVGDASPRLVFRTLEGRSQFEASAGPDVDIFEAYDRPVNFVNAAHTILTIDGIMLPWSPEEFTSLYRQSMSVWDDVKPDLTVVEPLFTPALTLCNHTGVNWIVLAPNTIKDFAIPLQPRLAPLWKYPIVCSGMPFPLPASLIPMNIALTFVAAYMLLTSQRVKKATAYLKEHVDKDIEIITASELGVLKPAPLGLRILVAITPELDYPFDILPSHVVPCGPIVRASPDIASSDSSLAAWLSQRPTLYVNLGSHLEMNRAEALEMASAFRVLLAKVDESGQSAAAGLQILWKIKLKGADAAEDIQNDIYKTIHKILGLEQNEDRIRLTDWVTAEPKSVLESGRIICSVNHGGASSFNEALCAGVPQVLLPAWADCYDFANRAELLEVGRWANKKAKPRWTKDELSTGLVEVVLGPSSEKIRARAKELSQKYPEDMGRKKAAEVLLEALGTTVSI</sequence>
<dbReference type="InterPro" id="IPR002213">
    <property type="entry name" value="UDP_glucos_trans"/>
</dbReference>
<evidence type="ECO:0000256" key="2">
    <source>
        <dbReference type="ARBA" id="ARBA00022679"/>
    </source>
</evidence>
<dbReference type="CDD" id="cd03784">
    <property type="entry name" value="GT1_Gtf-like"/>
    <property type="match status" value="1"/>
</dbReference>
<dbReference type="PANTHER" id="PTHR48043">
    <property type="entry name" value="EG:EG0003.4 PROTEIN-RELATED"/>
    <property type="match status" value="1"/>
</dbReference>
<evidence type="ECO:0000256" key="1">
    <source>
        <dbReference type="ARBA" id="ARBA00022676"/>
    </source>
</evidence>
<keyword evidence="2" id="KW-0808">Transferase</keyword>
<organism evidence="3 4">
    <name type="scientific">Cylindrodendrum hubeiense</name>
    <dbReference type="NCBI Taxonomy" id="595255"/>
    <lineage>
        <taxon>Eukaryota</taxon>
        <taxon>Fungi</taxon>
        <taxon>Dikarya</taxon>
        <taxon>Ascomycota</taxon>
        <taxon>Pezizomycotina</taxon>
        <taxon>Sordariomycetes</taxon>
        <taxon>Hypocreomycetidae</taxon>
        <taxon>Hypocreales</taxon>
        <taxon>Nectriaceae</taxon>
        <taxon>Cylindrodendrum</taxon>
    </lineage>
</organism>
<dbReference type="GO" id="GO:0008194">
    <property type="term" value="F:UDP-glycosyltransferase activity"/>
    <property type="evidence" value="ECO:0007669"/>
    <property type="project" value="InterPro"/>
</dbReference>